<protein>
    <recommendedName>
        <fullName evidence="2">Ice-binding protein C-terminal domain-containing protein</fullName>
    </recommendedName>
</protein>
<evidence type="ECO:0000313" key="3">
    <source>
        <dbReference type="EMBL" id="RNF31530.1"/>
    </source>
</evidence>
<dbReference type="Proteomes" id="UP000283254">
    <property type="component" value="Unassembled WGS sequence"/>
</dbReference>
<comment type="caution">
    <text evidence="3">The sequence shown here is derived from an EMBL/GenBank/DDBJ whole genome shotgun (WGS) entry which is preliminary data.</text>
</comment>
<dbReference type="RefSeq" id="WP_123068771.1">
    <property type="nucleotide sequence ID" value="NZ_JSAB01000056.1"/>
</dbReference>
<name>A0A422QND9_9BURK</name>
<sequence>MKALSKTIIACAVAAASMVSTTAFADEFNPFEVRPGGAYANFTADKIIGNYVEIATFNVDPTTRTGTFNVSLLWNASGFATDGGETAIDNRLTGLGSTGGYGIYATYKASGTVGVDAQGRNTFMFTGGGDLEMFLDRGAVTTVAGRPTSGTGDFSFNGAGDDLLIGFGSALSGEGTLDPSLSTCTNGNGGRGINCGSFGSETTFSLTDDGKAFFVDPSPFYSLSFQSGQLNNFQVSGTQTINGSLDVVFSEPGEVPEPASVALLGLGMLGLYGARRRNKKAA</sequence>
<dbReference type="AlphaFoldDB" id="A0A422QND9"/>
<reference evidence="3" key="1">
    <citation type="submission" date="2014-10" db="EMBL/GenBank/DDBJ databases">
        <title>Massilia sp. genome.</title>
        <authorList>
            <person name="Xu B."/>
            <person name="Dai L."/>
            <person name="Huang Z."/>
        </authorList>
    </citation>
    <scope>NUCLEOTIDE SEQUENCE [LARGE SCALE GENOMIC DNA]</scope>
    <source>
        <strain evidence="3">CFS-1</strain>
    </source>
</reference>
<dbReference type="NCBIfam" id="TIGR02595">
    <property type="entry name" value="PEP_CTERM"/>
    <property type="match status" value="1"/>
</dbReference>
<dbReference type="NCBIfam" id="NF033554">
    <property type="entry name" value="floc_PepA"/>
    <property type="match status" value="1"/>
</dbReference>
<dbReference type="EMBL" id="JSAB01000056">
    <property type="protein sequence ID" value="RNF31530.1"/>
    <property type="molecule type" value="Genomic_DNA"/>
</dbReference>
<feature type="signal peptide" evidence="1">
    <location>
        <begin position="1"/>
        <end position="25"/>
    </location>
</feature>
<accession>A0A422QND9</accession>
<feature type="chain" id="PRO_5019327492" description="Ice-binding protein C-terminal domain-containing protein" evidence="1">
    <location>
        <begin position="26"/>
        <end position="282"/>
    </location>
</feature>
<evidence type="ECO:0000313" key="4">
    <source>
        <dbReference type="Proteomes" id="UP000283254"/>
    </source>
</evidence>
<organism evidence="3 4">
    <name type="scientific">Massilia aurea</name>
    <dbReference type="NCBI Taxonomy" id="373040"/>
    <lineage>
        <taxon>Bacteria</taxon>
        <taxon>Pseudomonadati</taxon>
        <taxon>Pseudomonadota</taxon>
        <taxon>Betaproteobacteria</taxon>
        <taxon>Burkholderiales</taxon>
        <taxon>Oxalobacteraceae</taxon>
        <taxon>Telluria group</taxon>
        <taxon>Massilia</taxon>
    </lineage>
</organism>
<gene>
    <name evidence="3" type="ORF">NM04_06730</name>
</gene>
<dbReference type="InterPro" id="IPR013424">
    <property type="entry name" value="Ice-binding_C"/>
</dbReference>
<dbReference type="OrthoDB" id="8771723at2"/>
<evidence type="ECO:0000259" key="2">
    <source>
        <dbReference type="Pfam" id="PF07589"/>
    </source>
</evidence>
<dbReference type="Pfam" id="PF07589">
    <property type="entry name" value="PEP-CTERM"/>
    <property type="match status" value="1"/>
</dbReference>
<evidence type="ECO:0000256" key="1">
    <source>
        <dbReference type="SAM" id="SignalP"/>
    </source>
</evidence>
<feature type="domain" description="Ice-binding protein C-terminal" evidence="2">
    <location>
        <begin position="255"/>
        <end position="277"/>
    </location>
</feature>
<proteinExistence type="predicted"/>
<keyword evidence="4" id="KW-1185">Reference proteome</keyword>
<keyword evidence="1" id="KW-0732">Signal</keyword>